<proteinExistence type="predicted"/>
<keyword evidence="3" id="KW-1185">Reference proteome</keyword>
<feature type="compositionally biased region" description="Polar residues" evidence="1">
    <location>
        <begin position="1"/>
        <end position="24"/>
    </location>
</feature>
<dbReference type="Proteomes" id="UP000276417">
    <property type="component" value="Chromosome 1"/>
</dbReference>
<dbReference type="KEGG" id="dph:EHF33_00370"/>
<reference evidence="2 3" key="1">
    <citation type="submission" date="2018-11" db="EMBL/GenBank/DDBJ databases">
        <title>Deinococcus shelandsis sp. nov., isolated from South Shetland Islands soil of Antarctica.</title>
        <authorList>
            <person name="Tian J."/>
        </authorList>
    </citation>
    <scope>NUCLEOTIDE SEQUENCE [LARGE SCALE GENOMIC DNA]</scope>
    <source>
        <strain evidence="2 3">S14-83T</strain>
    </source>
</reference>
<gene>
    <name evidence="2" type="ORF">EHF33_00370</name>
</gene>
<evidence type="ECO:0000313" key="3">
    <source>
        <dbReference type="Proteomes" id="UP000276417"/>
    </source>
</evidence>
<dbReference type="RefSeq" id="WP_124867108.1">
    <property type="nucleotide sequence ID" value="NZ_CP034183.1"/>
</dbReference>
<accession>A0A3G8YFT4</accession>
<organism evidence="2 3">
    <name type="scientific">Deinococcus psychrotolerans</name>
    <dbReference type="NCBI Taxonomy" id="2489213"/>
    <lineage>
        <taxon>Bacteria</taxon>
        <taxon>Thermotogati</taxon>
        <taxon>Deinococcota</taxon>
        <taxon>Deinococci</taxon>
        <taxon>Deinococcales</taxon>
        <taxon>Deinococcaceae</taxon>
        <taxon>Deinococcus</taxon>
    </lineage>
</organism>
<dbReference type="EMBL" id="CP034183">
    <property type="protein sequence ID" value="AZI41394.1"/>
    <property type="molecule type" value="Genomic_DNA"/>
</dbReference>
<dbReference type="OrthoDB" id="72191at2"/>
<dbReference type="AlphaFoldDB" id="A0A3G8YFT4"/>
<evidence type="ECO:0000256" key="1">
    <source>
        <dbReference type="SAM" id="MobiDB-lite"/>
    </source>
</evidence>
<protein>
    <submittedName>
        <fullName evidence="2">Uncharacterized protein</fullName>
    </submittedName>
</protein>
<name>A0A3G8YFT4_9DEIO</name>
<evidence type="ECO:0000313" key="2">
    <source>
        <dbReference type="EMBL" id="AZI41394.1"/>
    </source>
</evidence>
<sequence length="67" mass="7211">MNPDQTDQSRTDQPSGEIVQSSLPEQHPDVVEVPESDPQNETPTDTAAKLQQHAASATELIPSDEDG</sequence>
<feature type="region of interest" description="Disordered" evidence="1">
    <location>
        <begin position="1"/>
        <end position="67"/>
    </location>
</feature>